<organism evidence="2 3">
    <name type="scientific">Chromobacterium fluminis</name>
    <dbReference type="NCBI Taxonomy" id="3044269"/>
    <lineage>
        <taxon>Bacteria</taxon>
        <taxon>Pseudomonadati</taxon>
        <taxon>Pseudomonadota</taxon>
        <taxon>Betaproteobacteria</taxon>
        <taxon>Neisseriales</taxon>
        <taxon>Chromobacteriaceae</taxon>
        <taxon>Chromobacterium</taxon>
    </lineage>
</organism>
<protein>
    <recommendedName>
        <fullName evidence="4">Lipoprotein</fullName>
    </recommendedName>
</protein>
<name>A0ABX0L742_9NEIS</name>
<dbReference type="EMBL" id="JAAOMA010000038">
    <property type="protein sequence ID" value="NHR07627.1"/>
    <property type="molecule type" value="Genomic_DNA"/>
</dbReference>
<feature type="compositionally biased region" description="Polar residues" evidence="1">
    <location>
        <begin position="172"/>
        <end position="203"/>
    </location>
</feature>
<dbReference type="Proteomes" id="UP001515641">
    <property type="component" value="Unassembled WGS sequence"/>
</dbReference>
<feature type="region of interest" description="Disordered" evidence="1">
    <location>
        <begin position="170"/>
        <end position="203"/>
    </location>
</feature>
<keyword evidence="3" id="KW-1185">Reference proteome</keyword>
<accession>A0ABX0L742</accession>
<evidence type="ECO:0000313" key="2">
    <source>
        <dbReference type="EMBL" id="NHR07627.1"/>
    </source>
</evidence>
<reference evidence="2 3" key="1">
    <citation type="submission" date="2020-03" db="EMBL/GenBank/DDBJ databases">
        <title>Draft genome sequence of environmentally isolated cultures.</title>
        <authorList>
            <person name="Wilson H.S."/>
            <person name="De Leon M.E."/>
        </authorList>
    </citation>
    <scope>NUCLEOTIDE SEQUENCE [LARGE SCALE GENOMIC DNA]</scope>
    <source>
        <strain evidence="2 3">HSC-31F16</strain>
    </source>
</reference>
<evidence type="ECO:0000256" key="1">
    <source>
        <dbReference type="SAM" id="MobiDB-lite"/>
    </source>
</evidence>
<sequence>MKKVVIVLLGLAGVAVLVQIGTVRSDAPAHQQEESRVVSVVESSAPASQPNLTTSAPEPAHYYEFEDNWEYGYKMPLPEGGQKIISVRYMGLRDGVPVFYWQSGPEQTTMKCKHRCAYANVKSYLNGYLGSEETIEVAAGSPAWEMVEDAKAGRLKAWYSTFERKAPKLPATLSSEPGVNTPVTQGLRQPEEANQPTSASGGL</sequence>
<proteinExistence type="predicted"/>
<evidence type="ECO:0000313" key="3">
    <source>
        <dbReference type="Proteomes" id="UP001515641"/>
    </source>
</evidence>
<comment type="caution">
    <text evidence="2">The sequence shown here is derived from an EMBL/GenBank/DDBJ whole genome shotgun (WGS) entry which is preliminary data.</text>
</comment>
<dbReference type="RefSeq" id="WP_166453399.1">
    <property type="nucleotide sequence ID" value="NZ_JAAOMA010000038.1"/>
</dbReference>
<evidence type="ECO:0008006" key="4">
    <source>
        <dbReference type="Google" id="ProtNLM"/>
    </source>
</evidence>
<gene>
    <name evidence="2" type="ORF">HA052_20780</name>
</gene>